<dbReference type="Proteomes" id="UP000309186">
    <property type="component" value="Unassembled WGS sequence"/>
</dbReference>
<sequence>MKFKAHGLWRVHIENTTIYVALKGGFNREGVIDFQSDIIKRVMSEPTPCDSAVLNLSEFEMGTPDSLEATKEYFEGVKQRGYKWVDYIGVNPIAQYNLKQLWQGAKTEICFYPDEQAYIDAKPEHIKPLTELSQIRFEHPH</sequence>
<reference evidence="1 2" key="1">
    <citation type="submission" date="2018-01" db="EMBL/GenBank/DDBJ databases">
        <title>Co-occurrence of chitin degradation, pigmentation and bioactivity in marine Pseudoalteromonas.</title>
        <authorList>
            <person name="Paulsen S."/>
            <person name="Gram L."/>
            <person name="Machado H."/>
        </authorList>
    </citation>
    <scope>NUCLEOTIDE SEQUENCE [LARGE SCALE GENOMIC DNA]</scope>
    <source>
        <strain evidence="1 2">S3663</strain>
    </source>
</reference>
<gene>
    <name evidence="1" type="ORF">C1E24_00235</name>
</gene>
<dbReference type="RefSeq" id="WP_138477673.1">
    <property type="nucleotide sequence ID" value="NZ_PPSW01000001.1"/>
</dbReference>
<name>A0A5R9Q8A6_9GAMM</name>
<protein>
    <recommendedName>
        <fullName evidence="3">STAS domain-containing protein</fullName>
    </recommendedName>
</protein>
<dbReference type="EMBL" id="PPSW01000001">
    <property type="protein sequence ID" value="TLX48972.1"/>
    <property type="molecule type" value="Genomic_DNA"/>
</dbReference>
<evidence type="ECO:0000313" key="1">
    <source>
        <dbReference type="EMBL" id="TLX48972.1"/>
    </source>
</evidence>
<evidence type="ECO:0000313" key="2">
    <source>
        <dbReference type="Proteomes" id="UP000309186"/>
    </source>
</evidence>
<organism evidence="1 2">
    <name type="scientific">Pseudoalteromonas phenolica</name>
    <dbReference type="NCBI Taxonomy" id="161398"/>
    <lineage>
        <taxon>Bacteria</taxon>
        <taxon>Pseudomonadati</taxon>
        <taxon>Pseudomonadota</taxon>
        <taxon>Gammaproteobacteria</taxon>
        <taxon>Alteromonadales</taxon>
        <taxon>Pseudoalteromonadaceae</taxon>
        <taxon>Pseudoalteromonas</taxon>
    </lineage>
</organism>
<accession>A0A5R9Q8A6</accession>
<evidence type="ECO:0008006" key="3">
    <source>
        <dbReference type="Google" id="ProtNLM"/>
    </source>
</evidence>
<proteinExistence type="predicted"/>
<dbReference type="OrthoDB" id="6305254at2"/>
<dbReference type="AlphaFoldDB" id="A0A5R9Q8A6"/>
<comment type="caution">
    <text evidence="1">The sequence shown here is derived from an EMBL/GenBank/DDBJ whole genome shotgun (WGS) entry which is preliminary data.</text>
</comment>